<feature type="transmembrane region" description="Helical" evidence="7">
    <location>
        <begin position="120"/>
        <end position="138"/>
    </location>
</feature>
<keyword evidence="3 7" id="KW-0812">Transmembrane</keyword>
<dbReference type="RefSeq" id="WP_284254769.1">
    <property type="nucleotide sequence ID" value="NZ_BAAAQO010000004.1"/>
</dbReference>
<feature type="domain" description="Integral membrane bound transporter" evidence="8">
    <location>
        <begin position="218"/>
        <end position="349"/>
    </location>
</feature>
<feature type="transmembrane region" description="Helical" evidence="7">
    <location>
        <begin position="94"/>
        <end position="113"/>
    </location>
</feature>
<feature type="transmembrane region" description="Helical" evidence="7">
    <location>
        <begin position="150"/>
        <end position="172"/>
    </location>
</feature>
<name>A0ABQ6K689_9MICO</name>
<evidence type="ECO:0000256" key="7">
    <source>
        <dbReference type="SAM" id="Phobius"/>
    </source>
</evidence>
<protein>
    <recommendedName>
        <fullName evidence="8">Integral membrane bound transporter domain-containing protein</fullName>
    </recommendedName>
</protein>
<dbReference type="PANTHER" id="PTHR30509:SF9">
    <property type="entry name" value="MULTIDRUG RESISTANCE PROTEIN MDTO"/>
    <property type="match status" value="1"/>
</dbReference>
<sequence>MTTVRAWLDANRPRIRLAVGTAVVTILAMVLTLLSTFALVPELGPAVLGAMLTLTLARSQLEKDARGRIEAAVALPVIGLAAAGIGTLLLRAPIVGAVVYVLGMMLSIWLRRFGAVPRRIGALLVLPFVALLVTPVPVPQHPVGPLAGVAWLVPPVVALVAFAWVTLLQVGARAIRLLPPRQPTWERPDPAPRAADAPRVRVTPTDKLALQMGISLALAFVIGFVFFGDRWAWIVLTVVVVTIGNAGRADVLYKGIQRLGGAAVGTLLALAPAAHLGPPTVGTTAALIAIVFLAVLLREFAYVWWALFFTLAIALVQAFGGAVGGGGGGFLLGERLEEILIGSVLALAVAWLVLPIRSEGTIRRRLGAVLAALQERMAVQDDATAHDLRGALADLARASKPYDAWLRIARRARRPRAARWIATTRDCVDLGRHGADAEARKLLGAARRALRAPDELQAALDALRTHLERE</sequence>
<feature type="transmembrane region" description="Helical" evidence="7">
    <location>
        <begin position="304"/>
        <end position="327"/>
    </location>
</feature>
<comment type="caution">
    <text evidence="9">The sequence shown here is derived from an EMBL/GenBank/DDBJ whole genome shotgun (WGS) entry which is preliminary data.</text>
</comment>
<reference evidence="10" key="1">
    <citation type="journal article" date="2019" name="Int. J. Syst. Evol. Microbiol.">
        <title>The Global Catalogue of Microorganisms (GCM) 10K type strain sequencing project: providing services to taxonomists for standard genome sequencing and annotation.</title>
        <authorList>
            <consortium name="The Broad Institute Genomics Platform"/>
            <consortium name="The Broad Institute Genome Sequencing Center for Infectious Disease"/>
            <person name="Wu L."/>
            <person name="Ma J."/>
        </authorList>
    </citation>
    <scope>NUCLEOTIDE SEQUENCE [LARGE SCALE GENOMIC DNA]</scope>
    <source>
        <strain evidence="10">NBRC 108894</strain>
    </source>
</reference>
<organism evidence="9 10">
    <name type="scientific">Pseudolysinimonas kribbensis</name>
    <dbReference type="NCBI Taxonomy" id="433641"/>
    <lineage>
        <taxon>Bacteria</taxon>
        <taxon>Bacillati</taxon>
        <taxon>Actinomycetota</taxon>
        <taxon>Actinomycetes</taxon>
        <taxon>Micrococcales</taxon>
        <taxon>Microbacteriaceae</taxon>
        <taxon>Pseudolysinimonas</taxon>
    </lineage>
</organism>
<evidence type="ECO:0000256" key="3">
    <source>
        <dbReference type="ARBA" id="ARBA00022692"/>
    </source>
</evidence>
<keyword evidence="5 7" id="KW-0472">Membrane</keyword>
<proteinExistence type="inferred from homology"/>
<dbReference type="Proteomes" id="UP001157034">
    <property type="component" value="Unassembled WGS sequence"/>
</dbReference>
<evidence type="ECO:0000256" key="6">
    <source>
        <dbReference type="ARBA" id="ARBA00043993"/>
    </source>
</evidence>
<dbReference type="InterPro" id="IPR049453">
    <property type="entry name" value="Memb_transporter_dom"/>
</dbReference>
<comment type="subcellular location">
    <subcellularLocation>
        <location evidence="1">Cell membrane</location>
        <topology evidence="1">Multi-pass membrane protein</topology>
    </subcellularLocation>
</comment>
<evidence type="ECO:0000256" key="5">
    <source>
        <dbReference type="ARBA" id="ARBA00023136"/>
    </source>
</evidence>
<evidence type="ECO:0000256" key="2">
    <source>
        <dbReference type="ARBA" id="ARBA00022475"/>
    </source>
</evidence>
<dbReference type="Pfam" id="PF13515">
    <property type="entry name" value="FUSC_2"/>
    <property type="match status" value="1"/>
</dbReference>
<gene>
    <name evidence="9" type="ORF">GCM10025881_29560</name>
</gene>
<feature type="transmembrane region" description="Helical" evidence="7">
    <location>
        <begin position="259"/>
        <end position="275"/>
    </location>
</feature>
<accession>A0ABQ6K689</accession>
<comment type="similarity">
    <text evidence="6">Belongs to the YccS/YhfK family.</text>
</comment>
<dbReference type="PANTHER" id="PTHR30509">
    <property type="entry name" value="P-HYDROXYBENZOIC ACID EFFLUX PUMP SUBUNIT-RELATED"/>
    <property type="match status" value="1"/>
</dbReference>
<feature type="transmembrane region" description="Helical" evidence="7">
    <location>
        <begin position="281"/>
        <end position="297"/>
    </location>
</feature>
<feature type="transmembrane region" description="Helical" evidence="7">
    <location>
        <begin position="231"/>
        <end position="247"/>
    </location>
</feature>
<feature type="transmembrane region" description="Helical" evidence="7">
    <location>
        <begin position="208"/>
        <end position="225"/>
    </location>
</feature>
<keyword evidence="2" id="KW-1003">Cell membrane</keyword>
<dbReference type="EMBL" id="BSVB01000001">
    <property type="protein sequence ID" value="GMA96132.1"/>
    <property type="molecule type" value="Genomic_DNA"/>
</dbReference>
<feature type="transmembrane region" description="Helical" evidence="7">
    <location>
        <begin position="339"/>
        <end position="356"/>
    </location>
</feature>
<evidence type="ECO:0000256" key="4">
    <source>
        <dbReference type="ARBA" id="ARBA00022989"/>
    </source>
</evidence>
<evidence type="ECO:0000259" key="8">
    <source>
        <dbReference type="Pfam" id="PF13515"/>
    </source>
</evidence>
<evidence type="ECO:0000313" key="10">
    <source>
        <dbReference type="Proteomes" id="UP001157034"/>
    </source>
</evidence>
<keyword evidence="4 7" id="KW-1133">Transmembrane helix</keyword>
<evidence type="ECO:0000256" key="1">
    <source>
        <dbReference type="ARBA" id="ARBA00004651"/>
    </source>
</evidence>
<feature type="transmembrane region" description="Helical" evidence="7">
    <location>
        <begin position="15"/>
        <end position="33"/>
    </location>
</feature>
<keyword evidence="10" id="KW-1185">Reference proteome</keyword>
<evidence type="ECO:0000313" key="9">
    <source>
        <dbReference type="EMBL" id="GMA96132.1"/>
    </source>
</evidence>